<keyword evidence="5" id="KW-0297">G-protein coupled receptor</keyword>
<dbReference type="EMBL" id="CALNXK010000082">
    <property type="protein sequence ID" value="CAH3147989.1"/>
    <property type="molecule type" value="Genomic_DNA"/>
</dbReference>
<gene>
    <name evidence="12" type="ORF">PLOB_00046391</name>
</gene>
<keyword evidence="3 10" id="KW-0812">Transmembrane</keyword>
<dbReference type="InterPro" id="IPR017452">
    <property type="entry name" value="GPCR_Rhodpsn_7TM"/>
</dbReference>
<feature type="transmembrane region" description="Helical" evidence="10">
    <location>
        <begin position="235"/>
        <end position="260"/>
    </location>
</feature>
<dbReference type="PANTHER" id="PTHR24246:SF27">
    <property type="entry name" value="ADENOSINE RECEPTOR, ISOFORM A"/>
    <property type="match status" value="1"/>
</dbReference>
<comment type="subcellular location">
    <subcellularLocation>
        <location evidence="1">Cell membrane</location>
        <topology evidence="1">Multi-pass membrane protein</topology>
    </subcellularLocation>
</comment>
<sequence length="332" mass="37271">MMVHIPVSHVSINRHWRGSVSCCDFRPKGIMVSYGTRRKHRILLVHLFAKALGPSKSKVRHNILLRWENFPDVTRTFLELAGTPSNISEENLCTIKRFVILICDRTSHFSKEVTIWYLFQVNDARKYLFAKKKGEGWKAFHPLVTLWNNTRSAPHIKEEDTCGDRQPPAILFFLNHQIRAGSLEEKSSWNHNGLRLTSSGCHLQRTGSLLAVIFGVWVLASFAGSMVAIPVQTGVTGLIITVTFLFVPLIVILAAYGKIFRIARAHAHGRGVSSFKKDLRISITVAVVTGLFIICWTPFFGINFAFGLCSSSSIGCEVLNKIPPTFIARIIK</sequence>
<reference evidence="12 13" key="1">
    <citation type="submission" date="2022-05" db="EMBL/GenBank/DDBJ databases">
        <authorList>
            <consortium name="Genoscope - CEA"/>
            <person name="William W."/>
        </authorList>
    </citation>
    <scope>NUCLEOTIDE SEQUENCE [LARGE SCALE GENOMIC DNA]</scope>
</reference>
<name>A0ABN8PQ53_9CNID</name>
<dbReference type="Proteomes" id="UP001159405">
    <property type="component" value="Unassembled WGS sequence"/>
</dbReference>
<evidence type="ECO:0000256" key="10">
    <source>
        <dbReference type="SAM" id="Phobius"/>
    </source>
</evidence>
<evidence type="ECO:0000313" key="13">
    <source>
        <dbReference type="Proteomes" id="UP001159405"/>
    </source>
</evidence>
<evidence type="ECO:0000256" key="6">
    <source>
        <dbReference type="ARBA" id="ARBA00023136"/>
    </source>
</evidence>
<organism evidence="12 13">
    <name type="scientific">Porites lobata</name>
    <dbReference type="NCBI Taxonomy" id="104759"/>
    <lineage>
        <taxon>Eukaryota</taxon>
        <taxon>Metazoa</taxon>
        <taxon>Cnidaria</taxon>
        <taxon>Anthozoa</taxon>
        <taxon>Hexacorallia</taxon>
        <taxon>Scleractinia</taxon>
        <taxon>Fungiina</taxon>
        <taxon>Poritidae</taxon>
        <taxon>Porites</taxon>
    </lineage>
</organism>
<keyword evidence="6 10" id="KW-0472">Membrane</keyword>
<keyword evidence="2" id="KW-1003">Cell membrane</keyword>
<accession>A0ABN8PQ53</accession>
<evidence type="ECO:0000256" key="5">
    <source>
        <dbReference type="ARBA" id="ARBA00023040"/>
    </source>
</evidence>
<evidence type="ECO:0000256" key="7">
    <source>
        <dbReference type="ARBA" id="ARBA00023170"/>
    </source>
</evidence>
<dbReference type="PANTHER" id="PTHR24246">
    <property type="entry name" value="OLFACTORY RECEPTOR AND ADENOSINE RECEPTOR"/>
    <property type="match status" value="1"/>
</dbReference>
<dbReference type="Gene3D" id="1.20.1070.10">
    <property type="entry name" value="Rhodopsin 7-helix transmembrane proteins"/>
    <property type="match status" value="1"/>
</dbReference>
<evidence type="ECO:0000256" key="9">
    <source>
        <dbReference type="ARBA" id="ARBA00023224"/>
    </source>
</evidence>
<protein>
    <recommendedName>
        <fullName evidence="11">G-protein coupled receptors family 1 profile domain-containing protein</fullName>
    </recommendedName>
</protein>
<keyword evidence="4 10" id="KW-1133">Transmembrane helix</keyword>
<dbReference type="SUPFAM" id="SSF81321">
    <property type="entry name" value="Family A G protein-coupled receptor-like"/>
    <property type="match status" value="1"/>
</dbReference>
<dbReference type="InterPro" id="IPR000276">
    <property type="entry name" value="GPCR_Rhodpsn"/>
</dbReference>
<evidence type="ECO:0000256" key="2">
    <source>
        <dbReference type="ARBA" id="ARBA00022475"/>
    </source>
</evidence>
<evidence type="ECO:0000256" key="8">
    <source>
        <dbReference type="ARBA" id="ARBA00023180"/>
    </source>
</evidence>
<evidence type="ECO:0000259" key="11">
    <source>
        <dbReference type="PROSITE" id="PS50262"/>
    </source>
</evidence>
<keyword evidence="7" id="KW-0675">Receptor</keyword>
<dbReference type="Pfam" id="PF00001">
    <property type="entry name" value="7tm_1"/>
    <property type="match status" value="1"/>
</dbReference>
<evidence type="ECO:0000313" key="12">
    <source>
        <dbReference type="EMBL" id="CAH3147989.1"/>
    </source>
</evidence>
<feature type="transmembrane region" description="Helical" evidence="10">
    <location>
        <begin position="209"/>
        <end position="229"/>
    </location>
</feature>
<dbReference type="PROSITE" id="PS50262">
    <property type="entry name" value="G_PROTEIN_RECEP_F1_2"/>
    <property type="match status" value="1"/>
</dbReference>
<proteinExistence type="predicted"/>
<comment type="caution">
    <text evidence="12">The sequence shown here is derived from an EMBL/GenBank/DDBJ whole genome shotgun (WGS) entry which is preliminary data.</text>
</comment>
<evidence type="ECO:0000256" key="3">
    <source>
        <dbReference type="ARBA" id="ARBA00022692"/>
    </source>
</evidence>
<evidence type="ECO:0000256" key="4">
    <source>
        <dbReference type="ARBA" id="ARBA00022989"/>
    </source>
</evidence>
<feature type="domain" description="G-protein coupled receptors family 1 profile" evidence="11">
    <location>
        <begin position="238"/>
        <end position="300"/>
    </location>
</feature>
<keyword evidence="13" id="KW-1185">Reference proteome</keyword>
<evidence type="ECO:0000256" key="1">
    <source>
        <dbReference type="ARBA" id="ARBA00004651"/>
    </source>
</evidence>
<keyword evidence="9" id="KW-0807">Transducer</keyword>
<keyword evidence="8" id="KW-0325">Glycoprotein</keyword>
<feature type="transmembrane region" description="Helical" evidence="10">
    <location>
        <begin position="281"/>
        <end position="306"/>
    </location>
</feature>